<organism evidence="2 3">
    <name type="scientific">Oleiphilus messinensis</name>
    <dbReference type="NCBI Taxonomy" id="141451"/>
    <lineage>
        <taxon>Bacteria</taxon>
        <taxon>Pseudomonadati</taxon>
        <taxon>Pseudomonadota</taxon>
        <taxon>Gammaproteobacteria</taxon>
        <taxon>Oceanospirillales</taxon>
        <taxon>Oleiphilaceae</taxon>
        <taxon>Oleiphilus</taxon>
    </lineage>
</organism>
<name>A0A1Y0IDN5_9GAMM</name>
<dbReference type="RefSeq" id="WP_087462395.1">
    <property type="nucleotide sequence ID" value="NZ_CP021425.1"/>
</dbReference>
<feature type="transmembrane region" description="Helical" evidence="1">
    <location>
        <begin position="7"/>
        <end position="26"/>
    </location>
</feature>
<protein>
    <recommendedName>
        <fullName evidence="4">Lipopolysaccharide assembly protein A domain-containing protein</fullName>
    </recommendedName>
</protein>
<gene>
    <name evidence="2" type="ORF">OLMES_3468</name>
</gene>
<reference evidence="2 3" key="1">
    <citation type="submission" date="2017-05" db="EMBL/GenBank/DDBJ databases">
        <title>Genomic insights into alkan degradation activity of Oleiphilus messinensis.</title>
        <authorList>
            <person name="Kozyavkin S.A."/>
            <person name="Slesarev A.I."/>
            <person name="Golyshin P.N."/>
            <person name="Korzhenkov A."/>
            <person name="Golyshina O.N."/>
            <person name="Toshchakov S.V."/>
        </authorList>
    </citation>
    <scope>NUCLEOTIDE SEQUENCE [LARGE SCALE GENOMIC DNA]</scope>
    <source>
        <strain evidence="2 3">ME102</strain>
    </source>
</reference>
<sequence length="97" mass="10298">MGFVIKVLVIISALILIVFGVLFAVSNAENTASLDLVFMQPDSVNVALLVMVPFFLGVVISLLFTCVLLVKAGAQRKVLEMKLKKAKGSSSSQADAV</sequence>
<evidence type="ECO:0000256" key="1">
    <source>
        <dbReference type="SAM" id="Phobius"/>
    </source>
</evidence>
<keyword evidence="1" id="KW-1133">Transmembrane helix</keyword>
<keyword evidence="1" id="KW-0472">Membrane</keyword>
<accession>A0A1Y0IDN5</accession>
<dbReference type="KEGG" id="ome:OLMES_3468"/>
<evidence type="ECO:0008006" key="4">
    <source>
        <dbReference type="Google" id="ProtNLM"/>
    </source>
</evidence>
<feature type="transmembrane region" description="Helical" evidence="1">
    <location>
        <begin position="46"/>
        <end position="70"/>
    </location>
</feature>
<keyword evidence="1" id="KW-0812">Transmembrane</keyword>
<dbReference type="Proteomes" id="UP000196027">
    <property type="component" value="Chromosome"/>
</dbReference>
<dbReference type="AlphaFoldDB" id="A0A1Y0IDN5"/>
<evidence type="ECO:0000313" key="3">
    <source>
        <dbReference type="Proteomes" id="UP000196027"/>
    </source>
</evidence>
<evidence type="ECO:0000313" key="2">
    <source>
        <dbReference type="EMBL" id="ARU57503.1"/>
    </source>
</evidence>
<proteinExistence type="predicted"/>
<dbReference type="EMBL" id="CP021425">
    <property type="protein sequence ID" value="ARU57503.1"/>
    <property type="molecule type" value="Genomic_DNA"/>
</dbReference>
<keyword evidence="3" id="KW-1185">Reference proteome</keyword>